<feature type="domain" description="Integral membrane bound transporter" evidence="6">
    <location>
        <begin position="22"/>
        <end position="144"/>
    </location>
</feature>
<evidence type="ECO:0000256" key="2">
    <source>
        <dbReference type="ARBA" id="ARBA00022692"/>
    </source>
</evidence>
<keyword evidence="8" id="KW-1185">Reference proteome</keyword>
<reference evidence="7" key="1">
    <citation type="submission" date="2023-03" db="EMBL/GenBank/DDBJ databases">
        <authorList>
            <person name="Cleenwerck I."/>
        </authorList>
    </citation>
    <scope>NUCLEOTIDE SEQUENCE</scope>
    <source>
        <strain evidence="7">LMG 32879</strain>
    </source>
</reference>
<organism evidence="7 8">
    <name type="scientific">Brytella acorum</name>
    <dbReference type="NCBI Taxonomy" id="2959299"/>
    <lineage>
        <taxon>Bacteria</taxon>
        <taxon>Pseudomonadati</taxon>
        <taxon>Pseudomonadota</taxon>
        <taxon>Alphaproteobacteria</taxon>
        <taxon>Acetobacterales</taxon>
        <taxon>Acetobacteraceae</taxon>
        <taxon>Brytella</taxon>
    </lineage>
</organism>
<evidence type="ECO:0000259" key="6">
    <source>
        <dbReference type="Pfam" id="PF13515"/>
    </source>
</evidence>
<dbReference type="AlphaFoldDB" id="A0AA35Y395"/>
<feature type="transmembrane region" description="Helical" evidence="5">
    <location>
        <begin position="131"/>
        <end position="149"/>
    </location>
</feature>
<name>A0AA35Y395_9PROT</name>
<dbReference type="GO" id="GO:0016020">
    <property type="term" value="C:membrane"/>
    <property type="evidence" value="ECO:0007669"/>
    <property type="project" value="UniProtKB-SubCell"/>
</dbReference>
<comment type="caution">
    <text evidence="7">The sequence shown here is derived from an EMBL/GenBank/DDBJ whole genome shotgun (WGS) entry which is preliminary data.</text>
</comment>
<evidence type="ECO:0000256" key="3">
    <source>
        <dbReference type="ARBA" id="ARBA00022989"/>
    </source>
</evidence>
<evidence type="ECO:0000256" key="4">
    <source>
        <dbReference type="ARBA" id="ARBA00023136"/>
    </source>
</evidence>
<gene>
    <name evidence="7" type="ORF">LMG32879_000819</name>
</gene>
<dbReference type="Pfam" id="PF13515">
    <property type="entry name" value="FUSC_2"/>
    <property type="match status" value="1"/>
</dbReference>
<dbReference type="RefSeq" id="WP_289840773.1">
    <property type="nucleotide sequence ID" value="NZ_CATKSH010000003.1"/>
</dbReference>
<dbReference type="InterPro" id="IPR049453">
    <property type="entry name" value="Memb_transporter_dom"/>
</dbReference>
<sequence>MALRSAGPWRQTLRTLIAVSGAWIVGNLLGLPETIWALITALIVTQARITDTVSTARDQITGTLIGAVAGTAVILARILSDCYWPPFWLALAPLTFLAAVKPALRFSAITLMIVTLLPVSGSPFGPLKDRLLAIFLGTVISVVVSRLVLHESACRKAFLQAAQLFRELGDLLGAALAERDHWAKLEEKGERCVSLLNDLNSHVIEARQERFGKLDERRTILIALPPLMRRLMGDTLLAARMGDAGTDVMRGGLAEACEGLKSAYDELADACEARARHNMKKKESAASKDDLAALLSRLGHESIPELSFVIGLLSEDLERAGCLLGVVVKDRSK</sequence>
<protein>
    <submittedName>
        <fullName evidence="7">FUSC family protein</fullName>
    </submittedName>
</protein>
<accession>A0AA35Y395</accession>
<evidence type="ECO:0000256" key="5">
    <source>
        <dbReference type="SAM" id="Phobius"/>
    </source>
</evidence>
<keyword evidence="2 5" id="KW-0812">Transmembrane</keyword>
<proteinExistence type="predicted"/>
<evidence type="ECO:0000313" key="8">
    <source>
        <dbReference type="Proteomes" id="UP001176960"/>
    </source>
</evidence>
<comment type="subcellular location">
    <subcellularLocation>
        <location evidence="1">Membrane</location>
        <topology evidence="1">Multi-pass membrane protein</topology>
    </subcellularLocation>
</comment>
<evidence type="ECO:0000256" key="1">
    <source>
        <dbReference type="ARBA" id="ARBA00004141"/>
    </source>
</evidence>
<keyword evidence="4 5" id="KW-0472">Membrane</keyword>
<evidence type="ECO:0000313" key="7">
    <source>
        <dbReference type="EMBL" id="CAI9119993.1"/>
    </source>
</evidence>
<dbReference type="EMBL" id="CATKSH010000003">
    <property type="protein sequence ID" value="CAI9119993.1"/>
    <property type="molecule type" value="Genomic_DNA"/>
</dbReference>
<feature type="transmembrane region" description="Helical" evidence="5">
    <location>
        <begin position="60"/>
        <end position="79"/>
    </location>
</feature>
<dbReference type="Proteomes" id="UP001176960">
    <property type="component" value="Unassembled WGS sequence"/>
</dbReference>
<keyword evidence="3 5" id="KW-1133">Transmembrane helix</keyword>